<dbReference type="EMBL" id="MU267624">
    <property type="protein sequence ID" value="KAH7913777.1"/>
    <property type="molecule type" value="Genomic_DNA"/>
</dbReference>
<proteinExistence type="predicted"/>
<sequence>MIMDVSIRPVLLFVVVLCLVKHFTKKRHRLPLPPGPAPLPIVGNVRGINKNAPWLTYKDWGDRYGDLVYSRMLNQEIVVVNSETIAKDLLEHRSSNYSDRPEIVTSDLCGVGFNTVLMRYGPRWRLHRRLFHQAFRPEAAVHWRSMQLRKARQLLVNIAEEPNNFFAHIQTHSSAIMMSAVYDYESAPRGDSLIALVEKAMKTVVAEVRPEVTAVFNAFPCLLKLPACFPGMAIKKTAVMTTKWVNEWVERPFQHVQRHRAAGTAGPSMVSNSFSKVTDGGETTHMINAIKESAATALGGITSSSLLTFVLAMVLYPEVQARAQAAIDAVVGTERLPNFDDRSSLPYIDAVLRETLRWHPVLPLAIPHAAIESDTYQGYHIPAGATIIPNVWAMSHNEAKYPNPSEFRPERFFDANGELNDDTMSMAFGCVGRYFADASLWSAVALLLATFKFSKAKDPEGNVINFEPKWSSGIASHLLPFPCSISPRLHRFPVERLRSEPHGQHSRVKSVELNVE</sequence>
<evidence type="ECO:0000313" key="2">
    <source>
        <dbReference type="Proteomes" id="UP000790377"/>
    </source>
</evidence>
<organism evidence="1 2">
    <name type="scientific">Hygrophoropsis aurantiaca</name>
    <dbReference type="NCBI Taxonomy" id="72124"/>
    <lineage>
        <taxon>Eukaryota</taxon>
        <taxon>Fungi</taxon>
        <taxon>Dikarya</taxon>
        <taxon>Basidiomycota</taxon>
        <taxon>Agaricomycotina</taxon>
        <taxon>Agaricomycetes</taxon>
        <taxon>Agaricomycetidae</taxon>
        <taxon>Boletales</taxon>
        <taxon>Coniophorineae</taxon>
        <taxon>Hygrophoropsidaceae</taxon>
        <taxon>Hygrophoropsis</taxon>
    </lineage>
</organism>
<keyword evidence="2" id="KW-1185">Reference proteome</keyword>
<reference evidence="1" key="1">
    <citation type="journal article" date="2021" name="New Phytol.">
        <title>Evolutionary innovations through gain and loss of genes in the ectomycorrhizal Boletales.</title>
        <authorList>
            <person name="Wu G."/>
            <person name="Miyauchi S."/>
            <person name="Morin E."/>
            <person name="Kuo A."/>
            <person name="Drula E."/>
            <person name="Varga T."/>
            <person name="Kohler A."/>
            <person name="Feng B."/>
            <person name="Cao Y."/>
            <person name="Lipzen A."/>
            <person name="Daum C."/>
            <person name="Hundley H."/>
            <person name="Pangilinan J."/>
            <person name="Johnson J."/>
            <person name="Barry K."/>
            <person name="LaButti K."/>
            <person name="Ng V."/>
            <person name="Ahrendt S."/>
            <person name="Min B."/>
            <person name="Choi I.G."/>
            <person name="Park H."/>
            <person name="Plett J.M."/>
            <person name="Magnuson J."/>
            <person name="Spatafora J.W."/>
            <person name="Nagy L.G."/>
            <person name="Henrissat B."/>
            <person name="Grigoriev I.V."/>
            <person name="Yang Z.L."/>
            <person name="Xu J."/>
            <person name="Martin F.M."/>
        </authorList>
    </citation>
    <scope>NUCLEOTIDE SEQUENCE</scope>
    <source>
        <strain evidence="1">ATCC 28755</strain>
    </source>
</reference>
<protein>
    <submittedName>
        <fullName evidence="1">Cytochrome P450</fullName>
    </submittedName>
</protein>
<gene>
    <name evidence="1" type="ORF">BJ138DRAFT_1145240</name>
</gene>
<name>A0ACB8AKJ5_9AGAM</name>
<accession>A0ACB8AKJ5</accession>
<comment type="caution">
    <text evidence="1">The sequence shown here is derived from an EMBL/GenBank/DDBJ whole genome shotgun (WGS) entry which is preliminary data.</text>
</comment>
<evidence type="ECO:0000313" key="1">
    <source>
        <dbReference type="EMBL" id="KAH7913777.1"/>
    </source>
</evidence>
<dbReference type="Proteomes" id="UP000790377">
    <property type="component" value="Unassembled WGS sequence"/>
</dbReference>